<feature type="domain" description="CAAX prenyl protease 2/Lysostaphin resistance protein A-like" evidence="2">
    <location>
        <begin position="121"/>
        <end position="219"/>
    </location>
</feature>
<organism evidence="3 4">
    <name type="scientific">Anabaena cylindrica (strain ATCC 27899 / PCC 7122)</name>
    <dbReference type="NCBI Taxonomy" id="272123"/>
    <lineage>
        <taxon>Bacteria</taxon>
        <taxon>Bacillati</taxon>
        <taxon>Cyanobacteriota</taxon>
        <taxon>Cyanophyceae</taxon>
        <taxon>Nostocales</taxon>
        <taxon>Nostocaceae</taxon>
        <taxon>Anabaena</taxon>
    </lineage>
</organism>
<dbReference type="GO" id="GO:0004175">
    <property type="term" value="F:endopeptidase activity"/>
    <property type="evidence" value="ECO:0007669"/>
    <property type="project" value="UniProtKB-ARBA"/>
</dbReference>
<dbReference type="AlphaFoldDB" id="K9ZQW0"/>
<feature type="transmembrane region" description="Helical" evidence="1">
    <location>
        <begin position="12"/>
        <end position="32"/>
    </location>
</feature>
<gene>
    <name evidence="3" type="ordered locus">Anacy_5402</name>
</gene>
<feature type="transmembrane region" description="Helical" evidence="1">
    <location>
        <begin position="239"/>
        <end position="259"/>
    </location>
</feature>
<evidence type="ECO:0000313" key="3">
    <source>
        <dbReference type="EMBL" id="AFZ60720.1"/>
    </source>
</evidence>
<feature type="transmembrane region" description="Helical" evidence="1">
    <location>
        <begin position="149"/>
        <end position="168"/>
    </location>
</feature>
<dbReference type="PATRIC" id="fig|272123.3.peg.5852"/>
<evidence type="ECO:0000256" key="1">
    <source>
        <dbReference type="SAM" id="Phobius"/>
    </source>
</evidence>
<dbReference type="STRING" id="272123.Anacy_5402"/>
<dbReference type="KEGG" id="acy:Anacy_5402"/>
<feature type="transmembrane region" description="Helical" evidence="1">
    <location>
        <begin position="90"/>
        <end position="109"/>
    </location>
</feature>
<keyword evidence="1" id="KW-0472">Membrane</keyword>
<dbReference type="OrthoDB" id="3693644at2"/>
<keyword evidence="1" id="KW-1133">Transmembrane helix</keyword>
<sequence length="272" mass="31530">MNQNKQSLKQIGLFLLYTFSITWFCWLIIIIGNRYFNALWYGEPLFWILDVIGGLGPAISSYIIYRQFQEDFREKSFVKYIFGKKIDKKVWLIFGLFSLWRLFMIWIAFGINKPISILSIIINLPLLILFGGLEELGWRGILQPKLEKLVNYLPSVLIVGIIWSIWHLPLWFIKGTVQSSFPFGLYLFSGIILTSSFTTIYKYTNNLFLCVLSHAWFNGCIGLALYIGNTGALQLNLNWKVILVFSIELIVSVILGIAYSRKKNIFCSYAIR</sequence>
<dbReference type="PANTHER" id="PTHR35797">
    <property type="entry name" value="PROTEASE-RELATED"/>
    <property type="match status" value="1"/>
</dbReference>
<dbReference type="InterPro" id="IPR042150">
    <property type="entry name" value="MmRce1-like"/>
</dbReference>
<feature type="transmembrane region" description="Helical" evidence="1">
    <location>
        <begin position="44"/>
        <end position="65"/>
    </location>
</feature>
<dbReference type="eggNOG" id="COG1266">
    <property type="taxonomic scope" value="Bacteria"/>
</dbReference>
<evidence type="ECO:0000259" key="2">
    <source>
        <dbReference type="Pfam" id="PF02517"/>
    </source>
</evidence>
<dbReference type="InterPro" id="IPR003675">
    <property type="entry name" value="Rce1/LyrA-like_dom"/>
</dbReference>
<feature type="transmembrane region" description="Helical" evidence="1">
    <location>
        <begin position="115"/>
        <end position="137"/>
    </location>
</feature>
<name>K9ZQW0_ANACC</name>
<feature type="transmembrane region" description="Helical" evidence="1">
    <location>
        <begin position="207"/>
        <end position="227"/>
    </location>
</feature>
<keyword evidence="4" id="KW-1185">Reference proteome</keyword>
<dbReference type="EMBL" id="CP003659">
    <property type="protein sequence ID" value="AFZ60720.1"/>
    <property type="molecule type" value="Genomic_DNA"/>
</dbReference>
<accession>K9ZQW0</accession>
<protein>
    <submittedName>
        <fullName evidence="3">Abortive infection protein</fullName>
    </submittedName>
</protein>
<dbReference type="Pfam" id="PF02517">
    <property type="entry name" value="Rce1-like"/>
    <property type="match status" value="1"/>
</dbReference>
<dbReference type="RefSeq" id="WP_015217332.1">
    <property type="nucleotide sequence ID" value="NC_019771.1"/>
</dbReference>
<dbReference type="HOGENOM" id="CLU_064706_4_0_3"/>
<dbReference type="PANTHER" id="PTHR35797:SF1">
    <property type="entry name" value="PROTEASE"/>
    <property type="match status" value="1"/>
</dbReference>
<proteinExistence type="predicted"/>
<keyword evidence="1" id="KW-0812">Transmembrane</keyword>
<dbReference type="Proteomes" id="UP000010474">
    <property type="component" value="Chromosome"/>
</dbReference>
<feature type="transmembrane region" description="Helical" evidence="1">
    <location>
        <begin position="180"/>
        <end position="200"/>
    </location>
</feature>
<dbReference type="GO" id="GO:0080120">
    <property type="term" value="P:CAAX-box protein maturation"/>
    <property type="evidence" value="ECO:0007669"/>
    <property type="project" value="UniProtKB-ARBA"/>
</dbReference>
<evidence type="ECO:0000313" key="4">
    <source>
        <dbReference type="Proteomes" id="UP000010474"/>
    </source>
</evidence>
<reference evidence="4" key="1">
    <citation type="journal article" date="2013" name="Proc. Natl. Acad. Sci. U.S.A.">
        <title>Improving the coverage of the cyanobacterial phylum using diversity-driven genome sequencing.</title>
        <authorList>
            <person name="Shih P.M."/>
            <person name="Wu D."/>
            <person name="Latifi A."/>
            <person name="Axen S.D."/>
            <person name="Fewer D.P."/>
            <person name="Talla E."/>
            <person name="Calteau A."/>
            <person name="Cai F."/>
            <person name="Tandeau de Marsac N."/>
            <person name="Rippka R."/>
            <person name="Herdman M."/>
            <person name="Sivonen K."/>
            <person name="Coursin T."/>
            <person name="Laurent T."/>
            <person name="Goodwin L."/>
            <person name="Nolan M."/>
            <person name="Davenport K.W."/>
            <person name="Han C.S."/>
            <person name="Rubin E.M."/>
            <person name="Eisen J.A."/>
            <person name="Woyke T."/>
            <person name="Gugger M."/>
            <person name="Kerfeld C.A."/>
        </authorList>
    </citation>
    <scope>NUCLEOTIDE SEQUENCE [LARGE SCALE GENOMIC DNA]</scope>
    <source>
        <strain evidence="4">ATCC 27899 / PCC 7122</strain>
    </source>
</reference>